<dbReference type="InterPro" id="IPR015931">
    <property type="entry name" value="Acnase/IPM_dHydase_lsu_aba_1/3"/>
</dbReference>
<comment type="cofactor">
    <cofactor evidence="2">
        <name>[4Fe-4S] cluster</name>
        <dbReference type="ChEBI" id="CHEBI:49883"/>
    </cofactor>
</comment>
<evidence type="ECO:0000313" key="16">
    <source>
        <dbReference type="Proteomes" id="UP000437748"/>
    </source>
</evidence>
<dbReference type="UniPathway" id="UPA00048">
    <property type="reaction ID" value="UER00071"/>
</dbReference>
<keyword evidence="10" id="KW-0408">Iron</keyword>
<dbReference type="GO" id="GO:0051539">
    <property type="term" value="F:4 iron, 4 sulfur cluster binding"/>
    <property type="evidence" value="ECO:0007669"/>
    <property type="project" value="UniProtKB-KW"/>
</dbReference>
<comment type="pathway">
    <text evidence="4">Amino-acid biosynthesis; L-leucine biosynthesis; L-leucine from 3-methyl-2-oxobutanoate: step 2/4.</text>
</comment>
<dbReference type="RefSeq" id="WP_153418941.1">
    <property type="nucleotide sequence ID" value="NZ_WFLM01000002.1"/>
</dbReference>
<dbReference type="PRINTS" id="PR00415">
    <property type="entry name" value="ACONITASE"/>
</dbReference>
<dbReference type="CDD" id="cd01583">
    <property type="entry name" value="IPMI"/>
    <property type="match status" value="1"/>
</dbReference>
<dbReference type="InterPro" id="IPR033941">
    <property type="entry name" value="IPMI_cat"/>
</dbReference>
<evidence type="ECO:0000256" key="8">
    <source>
        <dbReference type="ARBA" id="ARBA00022605"/>
    </source>
</evidence>
<organism evidence="15 16">
    <name type="scientific">Silvanigrella paludirubra</name>
    <dbReference type="NCBI Taxonomy" id="2499159"/>
    <lineage>
        <taxon>Bacteria</taxon>
        <taxon>Pseudomonadati</taxon>
        <taxon>Bdellovibrionota</taxon>
        <taxon>Oligoflexia</taxon>
        <taxon>Silvanigrellales</taxon>
        <taxon>Silvanigrellaceae</taxon>
        <taxon>Silvanigrella</taxon>
    </lineage>
</organism>
<proteinExistence type="predicted"/>
<feature type="domain" description="Aconitase/3-isopropylmalate dehydratase large subunit alpha/beta/alpha" evidence="14">
    <location>
        <begin position="7"/>
        <end position="456"/>
    </location>
</feature>
<evidence type="ECO:0000256" key="11">
    <source>
        <dbReference type="ARBA" id="ARBA00023014"/>
    </source>
</evidence>
<dbReference type="GO" id="GO:0003861">
    <property type="term" value="F:3-isopropylmalate dehydratase activity"/>
    <property type="evidence" value="ECO:0007669"/>
    <property type="project" value="UniProtKB-EC"/>
</dbReference>
<dbReference type="PROSITE" id="PS00450">
    <property type="entry name" value="ACONITASE_1"/>
    <property type="match status" value="1"/>
</dbReference>
<dbReference type="NCBIfam" id="NF004016">
    <property type="entry name" value="PRK05478.1"/>
    <property type="match status" value="1"/>
</dbReference>
<keyword evidence="9" id="KW-0479">Metal-binding</keyword>
<keyword evidence="11" id="KW-0411">Iron-sulfur</keyword>
<dbReference type="InterPro" id="IPR018136">
    <property type="entry name" value="Aconitase_4Fe-4S_BS"/>
</dbReference>
<dbReference type="NCBIfam" id="NF009116">
    <property type="entry name" value="PRK12466.1"/>
    <property type="match status" value="1"/>
</dbReference>
<protein>
    <recommendedName>
        <fullName evidence="5">3-isopropylmalate dehydratase</fullName>
        <ecNumber evidence="5">4.2.1.33</ecNumber>
    </recommendedName>
</protein>
<keyword evidence="13" id="KW-0100">Branched-chain amino acid biosynthesis</keyword>
<evidence type="ECO:0000256" key="1">
    <source>
        <dbReference type="ARBA" id="ARBA00000491"/>
    </source>
</evidence>
<evidence type="ECO:0000256" key="12">
    <source>
        <dbReference type="ARBA" id="ARBA00023239"/>
    </source>
</evidence>
<dbReference type="InterPro" id="IPR001030">
    <property type="entry name" value="Acoase/IPM_deHydtase_lsu_aba"/>
</dbReference>
<evidence type="ECO:0000256" key="13">
    <source>
        <dbReference type="ARBA" id="ARBA00023304"/>
    </source>
</evidence>
<dbReference type="EC" id="4.2.1.33" evidence="5"/>
<keyword evidence="6" id="KW-0432">Leucine biosynthesis</keyword>
<reference evidence="15 16" key="1">
    <citation type="submission" date="2019-10" db="EMBL/GenBank/DDBJ databases">
        <title>New species of Slilvanegrellaceae.</title>
        <authorList>
            <person name="Pitt A."/>
            <person name="Hahn M.W."/>
        </authorList>
    </citation>
    <scope>NUCLEOTIDE SEQUENCE [LARGE SCALE GENOMIC DNA]</scope>
    <source>
        <strain evidence="15 16">SP-Ram-0.45-NSY-1</strain>
    </source>
</reference>
<evidence type="ECO:0000256" key="6">
    <source>
        <dbReference type="ARBA" id="ARBA00022430"/>
    </source>
</evidence>
<evidence type="ECO:0000256" key="9">
    <source>
        <dbReference type="ARBA" id="ARBA00022723"/>
    </source>
</evidence>
<evidence type="ECO:0000256" key="2">
    <source>
        <dbReference type="ARBA" id="ARBA00001966"/>
    </source>
</evidence>
<accession>A0A6N6VXQ9</accession>
<dbReference type="EMBL" id="WFLM01000002">
    <property type="protein sequence ID" value="KAB8039622.1"/>
    <property type="molecule type" value="Genomic_DNA"/>
</dbReference>
<evidence type="ECO:0000256" key="5">
    <source>
        <dbReference type="ARBA" id="ARBA00011998"/>
    </source>
</evidence>
<dbReference type="PANTHER" id="PTHR43822">
    <property type="entry name" value="HOMOACONITASE, MITOCHONDRIAL-RELATED"/>
    <property type="match status" value="1"/>
</dbReference>
<dbReference type="GO" id="GO:0009098">
    <property type="term" value="P:L-leucine biosynthetic process"/>
    <property type="evidence" value="ECO:0007669"/>
    <property type="project" value="UniProtKB-UniPathway"/>
</dbReference>
<keyword evidence="7" id="KW-0004">4Fe-4S</keyword>
<dbReference type="InterPro" id="IPR036008">
    <property type="entry name" value="Aconitase_4Fe-4S_dom"/>
</dbReference>
<dbReference type="Gene3D" id="3.30.499.10">
    <property type="entry name" value="Aconitase, domain 3"/>
    <property type="match status" value="2"/>
</dbReference>
<comment type="catalytic activity">
    <reaction evidence="1">
        <text>(2R,3S)-3-isopropylmalate = (2S)-2-isopropylmalate</text>
        <dbReference type="Rhea" id="RHEA:32287"/>
        <dbReference type="ChEBI" id="CHEBI:1178"/>
        <dbReference type="ChEBI" id="CHEBI:35121"/>
        <dbReference type="EC" id="4.2.1.33"/>
    </reaction>
</comment>
<dbReference type="AlphaFoldDB" id="A0A6N6VXQ9"/>
<keyword evidence="16" id="KW-1185">Reference proteome</keyword>
<comment type="function">
    <text evidence="3">Catalyzes the isomerization between 2-isopropylmalate and 3-isopropylmalate, via the formation of 2-isopropylmaleate.</text>
</comment>
<dbReference type="Proteomes" id="UP000437748">
    <property type="component" value="Unassembled WGS sequence"/>
</dbReference>
<dbReference type="OrthoDB" id="9802769at2"/>
<dbReference type="NCBIfam" id="TIGR00170">
    <property type="entry name" value="leuC"/>
    <property type="match status" value="1"/>
</dbReference>
<dbReference type="InterPro" id="IPR050067">
    <property type="entry name" value="IPM_dehydratase_rel_enz"/>
</dbReference>
<dbReference type="InterPro" id="IPR004430">
    <property type="entry name" value="3-IsopropMal_deHydase_lsu"/>
</dbReference>
<evidence type="ECO:0000259" key="14">
    <source>
        <dbReference type="Pfam" id="PF00330"/>
    </source>
</evidence>
<dbReference type="SUPFAM" id="SSF53732">
    <property type="entry name" value="Aconitase iron-sulfur domain"/>
    <property type="match status" value="1"/>
</dbReference>
<dbReference type="Pfam" id="PF00330">
    <property type="entry name" value="Aconitase"/>
    <property type="match status" value="1"/>
</dbReference>
<sequence length="467" mass="51635">MKKNIVEKIWENHSIDNLEDDFSVLVIDFILLHEVTSAQAFKELEERKIPILSPNQCVATVDHIISTSKNRKQIDNNEAKTQVEILRNNTKINRISLYDFESGHQGIVHVIGPELGITQPGLTIICGDSHTATHGAFGALAFGVGTTEVTHALGTGCLLLKKPLVMKVEFQGEVSKGVFAKDLIMKLIATIGIGGATGHIIEYGGDIIQKMTMEERMTICNMSIECGAKAGLIAPDNTTYSYIKGRPYAPLNKDWEQMISYWSSFKSDQGCSYDKEIIIDISNMKPMVTWGTNPSQAIEIDKNIPLEKDMNLNDLIMYNQAIDYMKLNRGFPIEDTKIDWAFIGSCTNGRIEDLRISAQILKNKKIHPSVTFYIVPGSESILKQAQIEGLDKIFKEAGADFRMPGCSLCLGMNDDKVPNGKRCISSSNRNFMGRQGTGSFTHLASPATVTASAIEGKISSPIKYFLN</sequence>
<evidence type="ECO:0000256" key="4">
    <source>
        <dbReference type="ARBA" id="ARBA00004729"/>
    </source>
</evidence>
<gene>
    <name evidence="15" type="primary">leuC</name>
    <name evidence="15" type="ORF">GCL60_05015</name>
</gene>
<name>A0A6N6VXQ9_9BACT</name>
<evidence type="ECO:0000313" key="15">
    <source>
        <dbReference type="EMBL" id="KAB8039622.1"/>
    </source>
</evidence>
<evidence type="ECO:0000256" key="3">
    <source>
        <dbReference type="ARBA" id="ARBA00002695"/>
    </source>
</evidence>
<dbReference type="PANTHER" id="PTHR43822:SF9">
    <property type="entry name" value="3-ISOPROPYLMALATE DEHYDRATASE"/>
    <property type="match status" value="1"/>
</dbReference>
<keyword evidence="8" id="KW-0028">Amino-acid biosynthesis</keyword>
<evidence type="ECO:0000256" key="7">
    <source>
        <dbReference type="ARBA" id="ARBA00022485"/>
    </source>
</evidence>
<dbReference type="GO" id="GO:0046872">
    <property type="term" value="F:metal ion binding"/>
    <property type="evidence" value="ECO:0007669"/>
    <property type="project" value="UniProtKB-KW"/>
</dbReference>
<comment type="caution">
    <text evidence="15">The sequence shown here is derived from an EMBL/GenBank/DDBJ whole genome shotgun (WGS) entry which is preliminary data.</text>
</comment>
<keyword evidence="12 15" id="KW-0456">Lyase</keyword>
<evidence type="ECO:0000256" key="10">
    <source>
        <dbReference type="ARBA" id="ARBA00023004"/>
    </source>
</evidence>